<evidence type="ECO:0000313" key="2">
    <source>
        <dbReference type="Proteomes" id="UP001215598"/>
    </source>
</evidence>
<dbReference type="EMBL" id="JARKIB010000258">
    <property type="protein sequence ID" value="KAJ7719007.1"/>
    <property type="molecule type" value="Genomic_DNA"/>
</dbReference>
<dbReference type="AlphaFoldDB" id="A0AAD7HEM7"/>
<dbReference type="Proteomes" id="UP001215598">
    <property type="component" value="Unassembled WGS sequence"/>
</dbReference>
<reference evidence="1" key="1">
    <citation type="submission" date="2023-03" db="EMBL/GenBank/DDBJ databases">
        <title>Massive genome expansion in bonnet fungi (Mycena s.s.) driven by repeated elements and novel gene families across ecological guilds.</title>
        <authorList>
            <consortium name="Lawrence Berkeley National Laboratory"/>
            <person name="Harder C.B."/>
            <person name="Miyauchi S."/>
            <person name="Viragh M."/>
            <person name="Kuo A."/>
            <person name="Thoen E."/>
            <person name="Andreopoulos B."/>
            <person name="Lu D."/>
            <person name="Skrede I."/>
            <person name="Drula E."/>
            <person name="Henrissat B."/>
            <person name="Morin E."/>
            <person name="Kohler A."/>
            <person name="Barry K."/>
            <person name="LaButti K."/>
            <person name="Morin E."/>
            <person name="Salamov A."/>
            <person name="Lipzen A."/>
            <person name="Mereny Z."/>
            <person name="Hegedus B."/>
            <person name="Baldrian P."/>
            <person name="Stursova M."/>
            <person name="Weitz H."/>
            <person name="Taylor A."/>
            <person name="Grigoriev I.V."/>
            <person name="Nagy L.G."/>
            <person name="Martin F."/>
            <person name="Kauserud H."/>
        </authorList>
    </citation>
    <scope>NUCLEOTIDE SEQUENCE</scope>
    <source>
        <strain evidence="1">CBHHK182m</strain>
    </source>
</reference>
<name>A0AAD7HEM7_9AGAR</name>
<organism evidence="1 2">
    <name type="scientific">Mycena metata</name>
    <dbReference type="NCBI Taxonomy" id="1033252"/>
    <lineage>
        <taxon>Eukaryota</taxon>
        <taxon>Fungi</taxon>
        <taxon>Dikarya</taxon>
        <taxon>Basidiomycota</taxon>
        <taxon>Agaricomycotina</taxon>
        <taxon>Agaricomycetes</taxon>
        <taxon>Agaricomycetidae</taxon>
        <taxon>Agaricales</taxon>
        <taxon>Marasmiineae</taxon>
        <taxon>Mycenaceae</taxon>
        <taxon>Mycena</taxon>
    </lineage>
</organism>
<proteinExistence type="predicted"/>
<protein>
    <submittedName>
        <fullName evidence="1">Uncharacterized protein</fullName>
    </submittedName>
</protein>
<accession>A0AAD7HEM7</accession>
<gene>
    <name evidence="1" type="ORF">B0H16DRAFT_1739728</name>
</gene>
<keyword evidence="2" id="KW-1185">Reference proteome</keyword>
<sequence>MTVIESVIEPLGRFSPPSGPPLASTVELHRSRTSLSSCDELSVTLGLTHRRASSAPPRRHATKYERVTSIQNYTPEMLLHRRNPSRLLMLVNLSSNIRSASGFSTAGKEGCQRLGWKGVGGLVQTVRGHARYWNCDSYTFCEPLCLHTTSLGRPSCRARRTDTVLGRAYFWLAPSSVLMERATARITSSMDPLRAQLNPMCHKPITTSSQRPDVSRQRIYGPPNGVHGAPGFGRCT</sequence>
<evidence type="ECO:0000313" key="1">
    <source>
        <dbReference type="EMBL" id="KAJ7719007.1"/>
    </source>
</evidence>
<comment type="caution">
    <text evidence="1">The sequence shown here is derived from an EMBL/GenBank/DDBJ whole genome shotgun (WGS) entry which is preliminary data.</text>
</comment>